<feature type="domain" description="Enoyl reductase (ER)" evidence="3">
    <location>
        <begin position="11"/>
        <end position="345"/>
    </location>
</feature>
<dbReference type="SUPFAM" id="SSF50129">
    <property type="entry name" value="GroES-like"/>
    <property type="match status" value="1"/>
</dbReference>
<dbReference type="SUPFAM" id="SSF51735">
    <property type="entry name" value="NAD(P)-binding Rossmann-fold domains"/>
    <property type="match status" value="1"/>
</dbReference>
<comment type="caution">
    <text evidence="4">The sequence shown here is derived from an EMBL/GenBank/DDBJ whole genome shotgun (WGS) entry which is preliminary data.</text>
</comment>
<dbReference type="InterPro" id="IPR011032">
    <property type="entry name" value="GroES-like_sf"/>
</dbReference>
<name>A0AAW0R0V8_9PEZI</name>
<protein>
    <recommendedName>
        <fullName evidence="3">Enoyl reductase (ER) domain-containing protein</fullName>
    </recommendedName>
</protein>
<proteinExistence type="inferred from homology"/>
<dbReference type="InterPro" id="IPR047122">
    <property type="entry name" value="Trans-enoyl_RdTase-like"/>
</dbReference>
<dbReference type="CDD" id="cd08249">
    <property type="entry name" value="enoyl_reductase_like"/>
    <property type="match status" value="1"/>
</dbReference>
<evidence type="ECO:0000313" key="4">
    <source>
        <dbReference type="EMBL" id="KAK8120834.1"/>
    </source>
</evidence>
<dbReference type="PANTHER" id="PTHR45348:SF2">
    <property type="entry name" value="ZINC-TYPE ALCOHOL DEHYDROGENASE-LIKE PROTEIN C2E1P3.01"/>
    <property type="match status" value="1"/>
</dbReference>
<organism evidence="4 5">
    <name type="scientific">Apiospora kogelbergensis</name>
    <dbReference type="NCBI Taxonomy" id="1337665"/>
    <lineage>
        <taxon>Eukaryota</taxon>
        <taxon>Fungi</taxon>
        <taxon>Dikarya</taxon>
        <taxon>Ascomycota</taxon>
        <taxon>Pezizomycotina</taxon>
        <taxon>Sordariomycetes</taxon>
        <taxon>Xylariomycetidae</taxon>
        <taxon>Amphisphaeriales</taxon>
        <taxon>Apiosporaceae</taxon>
        <taxon>Apiospora</taxon>
    </lineage>
</organism>
<dbReference type="GO" id="GO:0016651">
    <property type="term" value="F:oxidoreductase activity, acting on NAD(P)H"/>
    <property type="evidence" value="ECO:0007669"/>
    <property type="project" value="InterPro"/>
</dbReference>
<dbReference type="Proteomes" id="UP001392437">
    <property type="component" value="Unassembled WGS sequence"/>
</dbReference>
<accession>A0AAW0R0V8</accession>
<comment type="similarity">
    <text evidence="1">Belongs to the zinc-containing alcohol dehydrogenase family.</text>
</comment>
<dbReference type="InterPro" id="IPR013149">
    <property type="entry name" value="ADH-like_C"/>
</dbReference>
<evidence type="ECO:0000313" key="5">
    <source>
        <dbReference type="Proteomes" id="UP001392437"/>
    </source>
</evidence>
<dbReference type="EMBL" id="JAQQWP010000004">
    <property type="protein sequence ID" value="KAK8120834.1"/>
    <property type="molecule type" value="Genomic_DNA"/>
</dbReference>
<keyword evidence="2" id="KW-0560">Oxidoreductase</keyword>
<evidence type="ECO:0000256" key="2">
    <source>
        <dbReference type="ARBA" id="ARBA00023002"/>
    </source>
</evidence>
<dbReference type="InterPro" id="IPR036291">
    <property type="entry name" value="NAD(P)-bd_dom_sf"/>
</dbReference>
<dbReference type="Gene3D" id="3.40.50.720">
    <property type="entry name" value="NAD(P)-binding Rossmann-like Domain"/>
    <property type="match status" value="1"/>
</dbReference>
<dbReference type="InterPro" id="IPR020843">
    <property type="entry name" value="ER"/>
</dbReference>
<dbReference type="AlphaFoldDB" id="A0AAW0R0V8"/>
<dbReference type="Pfam" id="PF08240">
    <property type="entry name" value="ADH_N"/>
    <property type="match status" value="1"/>
</dbReference>
<evidence type="ECO:0000259" key="3">
    <source>
        <dbReference type="SMART" id="SM00829"/>
    </source>
</evidence>
<dbReference type="SMART" id="SM00829">
    <property type="entry name" value="PKS_ER"/>
    <property type="match status" value="1"/>
</dbReference>
<dbReference type="Pfam" id="PF00107">
    <property type="entry name" value="ADH_zinc_N"/>
    <property type="match status" value="1"/>
</dbReference>
<dbReference type="InterPro" id="IPR013154">
    <property type="entry name" value="ADH-like_N"/>
</dbReference>
<gene>
    <name evidence="4" type="ORF">PG999_004954</name>
</gene>
<keyword evidence="5" id="KW-1185">Reference proteome</keyword>
<sequence length="351" mass="37078">MSTLQKAIVVTEVGKPVVLIDNQPIPQPGPNQVQIKVSVAGLNPHDQKMRDFGMFVTEGSLPQVMANDVVGVITQLGEGVEGQYAVGDRVVSHARMGAWTEPKSSETGLQEYALANVGAMAKVPAGVSDDEAATLPINVMPSVVALYRVLGIPAPWTDAAAGFDYAHTTLLIIGGGSNNGRFGVQIAKLAGVGRIVVVGGDEAELKSYGATHVLDRHGGADAVLGRIRAVVGDDLVYAYDTVNDPAGQTLGLNALSSSKKGAMARLVPTGPVDESLVAGKEAGFELRDAIGMSVYQKDEALEFWNRLPGYLEFGQIKPLKFEVKGFSAADVNEVLDAYRDGKTVTKTHIHF</sequence>
<reference evidence="4 5" key="1">
    <citation type="submission" date="2023-01" db="EMBL/GenBank/DDBJ databases">
        <title>Analysis of 21 Apiospora genomes using comparative genomics revels a genus with tremendous synthesis potential of carbohydrate active enzymes and secondary metabolites.</title>
        <authorList>
            <person name="Sorensen T."/>
        </authorList>
    </citation>
    <scope>NUCLEOTIDE SEQUENCE [LARGE SCALE GENOMIC DNA]</scope>
    <source>
        <strain evidence="4 5">CBS 117206</strain>
    </source>
</reference>
<dbReference type="PANTHER" id="PTHR45348">
    <property type="entry name" value="HYPOTHETICAL OXIDOREDUCTASE (EUROFUNG)"/>
    <property type="match status" value="1"/>
</dbReference>
<evidence type="ECO:0000256" key="1">
    <source>
        <dbReference type="ARBA" id="ARBA00008072"/>
    </source>
</evidence>
<dbReference type="Gene3D" id="3.90.180.10">
    <property type="entry name" value="Medium-chain alcohol dehydrogenases, catalytic domain"/>
    <property type="match status" value="1"/>
</dbReference>